<proteinExistence type="inferred from homology"/>
<dbReference type="GO" id="GO:0006729">
    <property type="term" value="P:tetrahydrobiopterin biosynthetic process"/>
    <property type="evidence" value="ECO:0007669"/>
    <property type="project" value="InterPro"/>
</dbReference>
<dbReference type="InterPro" id="IPR036291">
    <property type="entry name" value="NAD(P)-bd_dom_sf"/>
</dbReference>
<dbReference type="InterPro" id="IPR006393">
    <property type="entry name" value="Sepiapterin_red"/>
</dbReference>
<dbReference type="InterPro" id="IPR051721">
    <property type="entry name" value="Biopterin_syn/organic_redct"/>
</dbReference>
<comment type="similarity">
    <text evidence="2">Belongs to the sepiapterin reductase family.</text>
</comment>
<dbReference type="GO" id="GO:0004757">
    <property type="term" value="F:sepiapterin reductase (NADP+) activity"/>
    <property type="evidence" value="ECO:0007669"/>
    <property type="project" value="UniProtKB-EC"/>
</dbReference>
<dbReference type="EC" id="1.1.1.153" evidence="4"/>
<accession>A0A8D3AF86</accession>
<evidence type="ECO:0000256" key="8">
    <source>
        <dbReference type="ARBA" id="ARBA00023002"/>
    </source>
</evidence>
<evidence type="ECO:0000313" key="10">
    <source>
        <dbReference type="Proteomes" id="UP000694558"/>
    </source>
</evidence>
<dbReference type="FunFam" id="3.40.50.720:FF:000259">
    <property type="entry name" value="Sepiapterin reductase"/>
    <property type="match status" value="1"/>
</dbReference>
<dbReference type="NCBIfam" id="TIGR01500">
    <property type="entry name" value="sepiapter_red"/>
    <property type="match status" value="1"/>
</dbReference>
<evidence type="ECO:0000256" key="7">
    <source>
        <dbReference type="ARBA" id="ARBA00022857"/>
    </source>
</evidence>
<reference evidence="9" key="2">
    <citation type="submission" date="2025-08" db="UniProtKB">
        <authorList>
            <consortium name="Ensembl"/>
        </authorList>
    </citation>
    <scope>IDENTIFICATION</scope>
</reference>
<keyword evidence="7" id="KW-0521">NADP</keyword>
<evidence type="ECO:0000256" key="3">
    <source>
        <dbReference type="ARBA" id="ARBA00011738"/>
    </source>
</evidence>
<dbReference type="Ensembl" id="ENSSMAT00000017535.2">
    <property type="protein sequence ID" value="ENSSMAP00000017321.2"/>
    <property type="gene ID" value="ENSSMAG00000010630.2"/>
</dbReference>
<name>A0A8D3AF86_SCOMX</name>
<evidence type="ECO:0000256" key="1">
    <source>
        <dbReference type="ARBA" id="ARBA00004496"/>
    </source>
</evidence>
<dbReference type="PANTHER" id="PTHR44085">
    <property type="entry name" value="SEPIAPTERIN REDUCTASE"/>
    <property type="match status" value="1"/>
</dbReference>
<dbReference type="GO" id="GO:0005737">
    <property type="term" value="C:cytoplasm"/>
    <property type="evidence" value="ECO:0007669"/>
    <property type="project" value="UniProtKB-SubCell"/>
</dbReference>
<dbReference type="GeneTree" id="ENSGT00440000033609"/>
<comment type="subunit">
    <text evidence="3">Homodimer.</text>
</comment>
<dbReference type="Proteomes" id="UP000694558">
    <property type="component" value="Chromosome 16"/>
</dbReference>
<sequence length="295" mass="31897">MTCTAASHQGATRRIWLHCRGVVTSTMSSTERAPDLGRALCVITGASRGFGRTAARQMSRLLKPSSALVLAARSGDELRALQAELVADAEAGGGGLLVEVVPADLAQPDALERVVAASARCFRPDMDHVILLNNAASLGDVSRYAKSFTNMAEVDSYLSLNVSSSLCLTASFLQAFPQRPGLRRTVINLSSLCAVQPFRSWVLYCTGKAARDMMFRVLAEEEPDVRVLNYSPGPLDTDMQMLARSRTADPDIKKSFSNMFAQGQLLTCEASCTKLVKLLLEDNYVSGAHVDIYDV</sequence>
<evidence type="ECO:0000313" key="9">
    <source>
        <dbReference type="Ensembl" id="ENSSMAP00000017321.2"/>
    </source>
</evidence>
<organism evidence="9 10">
    <name type="scientific">Scophthalmus maximus</name>
    <name type="common">Turbot</name>
    <name type="synonym">Psetta maxima</name>
    <dbReference type="NCBI Taxonomy" id="52904"/>
    <lineage>
        <taxon>Eukaryota</taxon>
        <taxon>Metazoa</taxon>
        <taxon>Chordata</taxon>
        <taxon>Craniata</taxon>
        <taxon>Vertebrata</taxon>
        <taxon>Euteleostomi</taxon>
        <taxon>Actinopterygii</taxon>
        <taxon>Neopterygii</taxon>
        <taxon>Teleostei</taxon>
        <taxon>Neoteleostei</taxon>
        <taxon>Acanthomorphata</taxon>
        <taxon>Carangaria</taxon>
        <taxon>Pleuronectiformes</taxon>
        <taxon>Pleuronectoidei</taxon>
        <taxon>Scophthalmidae</taxon>
        <taxon>Scophthalmus</taxon>
    </lineage>
</organism>
<evidence type="ECO:0000256" key="5">
    <source>
        <dbReference type="ARBA" id="ARBA00019170"/>
    </source>
</evidence>
<dbReference type="PRINTS" id="PR00081">
    <property type="entry name" value="GDHRDH"/>
</dbReference>
<reference evidence="9" key="1">
    <citation type="submission" date="2023-05" db="EMBL/GenBank/DDBJ databases">
        <title>High-quality long-read genome of Scophthalmus maximus.</title>
        <authorList>
            <person name="Lien S."/>
            <person name="Martinez P."/>
        </authorList>
    </citation>
    <scope>NUCLEOTIDE SEQUENCE [LARGE SCALE GENOMIC DNA]</scope>
</reference>
<dbReference type="Pfam" id="PF00106">
    <property type="entry name" value="adh_short"/>
    <property type="match status" value="1"/>
</dbReference>
<dbReference type="PANTHER" id="PTHR44085:SF2">
    <property type="entry name" value="SEPIAPTERIN REDUCTASE"/>
    <property type="match status" value="1"/>
</dbReference>
<evidence type="ECO:0000256" key="2">
    <source>
        <dbReference type="ARBA" id="ARBA00010483"/>
    </source>
</evidence>
<dbReference type="CDD" id="cd05367">
    <property type="entry name" value="SPR-like_SDR_c"/>
    <property type="match status" value="1"/>
</dbReference>
<dbReference type="InterPro" id="IPR002347">
    <property type="entry name" value="SDR_fam"/>
</dbReference>
<dbReference type="Gene3D" id="3.40.50.720">
    <property type="entry name" value="NAD(P)-binding Rossmann-like Domain"/>
    <property type="match status" value="1"/>
</dbReference>
<protein>
    <recommendedName>
        <fullName evidence="5">Sepiapterin reductase</fullName>
        <ecNumber evidence="4">1.1.1.153</ecNumber>
    </recommendedName>
</protein>
<comment type="subcellular location">
    <subcellularLocation>
        <location evidence="1">Cytoplasm</location>
    </subcellularLocation>
</comment>
<dbReference type="SUPFAM" id="SSF51735">
    <property type="entry name" value="NAD(P)-binding Rossmann-fold domains"/>
    <property type="match status" value="1"/>
</dbReference>
<keyword evidence="8" id="KW-0560">Oxidoreductase</keyword>
<evidence type="ECO:0000256" key="4">
    <source>
        <dbReference type="ARBA" id="ARBA00013075"/>
    </source>
</evidence>
<dbReference type="AlphaFoldDB" id="A0A8D3AF86"/>
<keyword evidence="6" id="KW-0963">Cytoplasm</keyword>
<evidence type="ECO:0000256" key="6">
    <source>
        <dbReference type="ARBA" id="ARBA00022490"/>
    </source>
</evidence>
<gene>
    <name evidence="9" type="primary">spra</name>
</gene>